<reference evidence="1 2" key="1">
    <citation type="journal article" date="2014" name="Nat. Commun.">
        <title>Molecular traces of alternative social organization in a termite genome.</title>
        <authorList>
            <person name="Terrapon N."/>
            <person name="Li C."/>
            <person name="Robertson H.M."/>
            <person name="Ji L."/>
            <person name="Meng X."/>
            <person name="Booth W."/>
            <person name="Chen Z."/>
            <person name="Childers C.P."/>
            <person name="Glastad K.M."/>
            <person name="Gokhale K."/>
            <person name="Gowin J."/>
            <person name="Gronenberg W."/>
            <person name="Hermansen R.A."/>
            <person name="Hu H."/>
            <person name="Hunt B.G."/>
            <person name="Huylmans A.K."/>
            <person name="Khalil S.M."/>
            <person name="Mitchell R.D."/>
            <person name="Munoz-Torres M.C."/>
            <person name="Mustard J.A."/>
            <person name="Pan H."/>
            <person name="Reese J.T."/>
            <person name="Scharf M.E."/>
            <person name="Sun F."/>
            <person name="Vogel H."/>
            <person name="Xiao J."/>
            <person name="Yang W."/>
            <person name="Yang Z."/>
            <person name="Yang Z."/>
            <person name="Zhou J."/>
            <person name="Zhu J."/>
            <person name="Brent C.S."/>
            <person name="Elsik C.G."/>
            <person name="Goodisman M.A."/>
            <person name="Liberles D.A."/>
            <person name="Roe R.M."/>
            <person name="Vargo E.L."/>
            <person name="Vilcinskas A."/>
            <person name="Wang J."/>
            <person name="Bornberg-Bauer E."/>
            <person name="Korb J."/>
            <person name="Zhang G."/>
            <person name="Liebig J."/>
        </authorList>
    </citation>
    <scope>NUCLEOTIDE SEQUENCE [LARGE SCALE GENOMIC DNA]</scope>
    <source>
        <tissue evidence="1">Whole organism</tissue>
    </source>
</reference>
<sequence length="49" mass="5658">MRSCNRSPKCVPKTEVPVCRVKCQPQQRCEFHKANINGKLKYSFTCIEA</sequence>
<dbReference type="InParanoid" id="A0A067QIY4"/>
<organism evidence="1 2">
    <name type="scientific">Zootermopsis nevadensis</name>
    <name type="common">Dampwood termite</name>
    <dbReference type="NCBI Taxonomy" id="136037"/>
    <lineage>
        <taxon>Eukaryota</taxon>
        <taxon>Metazoa</taxon>
        <taxon>Ecdysozoa</taxon>
        <taxon>Arthropoda</taxon>
        <taxon>Hexapoda</taxon>
        <taxon>Insecta</taxon>
        <taxon>Pterygota</taxon>
        <taxon>Neoptera</taxon>
        <taxon>Polyneoptera</taxon>
        <taxon>Dictyoptera</taxon>
        <taxon>Blattodea</taxon>
        <taxon>Blattoidea</taxon>
        <taxon>Termitoidae</taxon>
        <taxon>Termopsidae</taxon>
        <taxon>Zootermopsis</taxon>
    </lineage>
</organism>
<dbReference type="Proteomes" id="UP000027135">
    <property type="component" value="Unassembled WGS sequence"/>
</dbReference>
<evidence type="ECO:0000313" key="2">
    <source>
        <dbReference type="Proteomes" id="UP000027135"/>
    </source>
</evidence>
<name>A0A067QIY4_ZOONE</name>
<gene>
    <name evidence="1" type="ORF">L798_03187</name>
</gene>
<keyword evidence="2" id="KW-1185">Reference proteome</keyword>
<protein>
    <submittedName>
        <fullName evidence="1">Uncharacterized protein</fullName>
    </submittedName>
</protein>
<dbReference type="AlphaFoldDB" id="A0A067QIY4"/>
<accession>A0A067QIY4</accession>
<evidence type="ECO:0000313" key="1">
    <source>
        <dbReference type="EMBL" id="KDR07412.1"/>
    </source>
</evidence>
<dbReference type="EMBL" id="KK869354">
    <property type="protein sequence ID" value="KDR07412.1"/>
    <property type="molecule type" value="Genomic_DNA"/>
</dbReference>
<proteinExistence type="predicted"/>